<name>A0A7S0GKL1_MICPS</name>
<protein>
    <submittedName>
        <fullName evidence="2">Uncharacterized protein</fullName>
    </submittedName>
</protein>
<sequence length="134" mass="14847">MRKSAKFPREIRQVTKIFAFSLATSEKPPRRPPRTRRCRRRHAASTSRALVRALRPLHAPPNDSTRPEMTVGNLLVRNHNVLAKACLGGGFAFGFAYTNNTGTSPIRDVASAAGVENEKQQTTFTIRTSRSNAT</sequence>
<proteinExistence type="predicted"/>
<organism evidence="2">
    <name type="scientific">Micromonas pusilla</name>
    <name type="common">Picoplanktonic green alga</name>
    <name type="synonym">Chromulina pusilla</name>
    <dbReference type="NCBI Taxonomy" id="38833"/>
    <lineage>
        <taxon>Eukaryota</taxon>
        <taxon>Viridiplantae</taxon>
        <taxon>Chlorophyta</taxon>
        <taxon>Mamiellophyceae</taxon>
        <taxon>Mamiellales</taxon>
        <taxon>Mamiellaceae</taxon>
        <taxon>Micromonas</taxon>
    </lineage>
</organism>
<reference evidence="2" key="1">
    <citation type="submission" date="2021-01" db="EMBL/GenBank/DDBJ databases">
        <authorList>
            <person name="Corre E."/>
            <person name="Pelletier E."/>
            <person name="Niang G."/>
            <person name="Scheremetjew M."/>
            <person name="Finn R."/>
            <person name="Kale V."/>
            <person name="Holt S."/>
            <person name="Cochrane G."/>
            <person name="Meng A."/>
            <person name="Brown T."/>
            <person name="Cohen L."/>
        </authorList>
    </citation>
    <scope>NUCLEOTIDE SEQUENCE</scope>
    <source>
        <strain evidence="2">CCAC1681</strain>
    </source>
</reference>
<evidence type="ECO:0000256" key="1">
    <source>
        <dbReference type="SAM" id="MobiDB-lite"/>
    </source>
</evidence>
<feature type="compositionally biased region" description="Basic residues" evidence="1">
    <location>
        <begin position="30"/>
        <end position="43"/>
    </location>
</feature>
<feature type="region of interest" description="Disordered" evidence="1">
    <location>
        <begin position="24"/>
        <end position="48"/>
    </location>
</feature>
<evidence type="ECO:0000313" key="2">
    <source>
        <dbReference type="EMBL" id="CAD8430140.1"/>
    </source>
</evidence>
<accession>A0A7S0GKL1</accession>
<dbReference type="EMBL" id="HBEN01000926">
    <property type="protein sequence ID" value="CAD8430140.1"/>
    <property type="molecule type" value="Transcribed_RNA"/>
</dbReference>
<gene>
    <name evidence="2" type="ORF">MSP1401_LOCUS762</name>
</gene>
<dbReference type="AlphaFoldDB" id="A0A7S0GKL1"/>